<sequence>MEHPLAAQDLEHRLMQHTIYVVFFDHGWTNSGSPTAVYPLQDAPTWPYIDLTQTDLAYNLGPVRKDIDEMELFEPYLGLWLSTLRYPLKVSPMQAVYIRRMGVSVSSATLTKAEDAFVEFRKRLGGGGRTAAVERPREAQTHAPAAVVTAIVKREGAIPPPNAQPRLQPVAPAPHATLENVYSPPAGRNIVPPNGLAVNYHYPPPGAGDASLMRWPSDLFVCDIARGFELLSQGNSRNLERRFTQVFPGYQYKASTYHDNRKFWRSLPVDVRIQAIQLPRTREGLWKVFRKSRPEWKVAMARG</sequence>
<keyword evidence="2" id="KW-1185">Reference proteome</keyword>
<reference evidence="1 2" key="1">
    <citation type="submission" date="2019-01" db="EMBL/GenBank/DDBJ databases">
        <title>Draft genome sequence of Psathyrella aberdarensis IHI B618.</title>
        <authorList>
            <person name="Buettner E."/>
            <person name="Kellner H."/>
        </authorList>
    </citation>
    <scope>NUCLEOTIDE SEQUENCE [LARGE SCALE GENOMIC DNA]</scope>
    <source>
        <strain evidence="1 2">IHI B618</strain>
    </source>
</reference>
<dbReference type="AlphaFoldDB" id="A0A4Q2DV38"/>
<gene>
    <name evidence="1" type="ORF">EST38_g2839</name>
</gene>
<organism evidence="1 2">
    <name type="scientific">Candolleomyces aberdarensis</name>
    <dbReference type="NCBI Taxonomy" id="2316362"/>
    <lineage>
        <taxon>Eukaryota</taxon>
        <taxon>Fungi</taxon>
        <taxon>Dikarya</taxon>
        <taxon>Basidiomycota</taxon>
        <taxon>Agaricomycotina</taxon>
        <taxon>Agaricomycetes</taxon>
        <taxon>Agaricomycetidae</taxon>
        <taxon>Agaricales</taxon>
        <taxon>Agaricineae</taxon>
        <taxon>Psathyrellaceae</taxon>
        <taxon>Candolleomyces</taxon>
    </lineage>
</organism>
<evidence type="ECO:0000313" key="1">
    <source>
        <dbReference type="EMBL" id="RXW23014.1"/>
    </source>
</evidence>
<proteinExistence type="predicted"/>
<accession>A0A4Q2DV38</accession>
<dbReference type="EMBL" id="SDEE01000054">
    <property type="protein sequence ID" value="RXW23014.1"/>
    <property type="molecule type" value="Genomic_DNA"/>
</dbReference>
<dbReference type="OrthoDB" id="2896758at2759"/>
<evidence type="ECO:0000313" key="2">
    <source>
        <dbReference type="Proteomes" id="UP000290288"/>
    </source>
</evidence>
<protein>
    <submittedName>
        <fullName evidence="1">Uncharacterized protein</fullName>
    </submittedName>
</protein>
<comment type="caution">
    <text evidence="1">The sequence shown here is derived from an EMBL/GenBank/DDBJ whole genome shotgun (WGS) entry which is preliminary data.</text>
</comment>
<name>A0A4Q2DV38_9AGAR</name>
<dbReference type="Proteomes" id="UP000290288">
    <property type="component" value="Unassembled WGS sequence"/>
</dbReference>